<proteinExistence type="predicted"/>
<organism evidence="2 3">
    <name type="scientific">Paenibacillus phytorum</name>
    <dbReference type="NCBI Taxonomy" id="2654977"/>
    <lineage>
        <taxon>Bacteria</taxon>
        <taxon>Bacillati</taxon>
        <taxon>Bacillota</taxon>
        <taxon>Bacilli</taxon>
        <taxon>Bacillales</taxon>
        <taxon>Paenibacillaceae</taxon>
        <taxon>Paenibacillus</taxon>
    </lineage>
</organism>
<feature type="chain" id="PRO_5047505128" description="Photosynthesis system II assembly factor Ycf48/Hcf136-like domain-containing protein" evidence="1">
    <location>
        <begin position="25"/>
        <end position="344"/>
    </location>
</feature>
<accession>A0ABX1Y5Z6</accession>
<feature type="signal peptide" evidence="1">
    <location>
        <begin position="1"/>
        <end position="24"/>
    </location>
</feature>
<keyword evidence="3" id="KW-1185">Reference proteome</keyword>
<dbReference type="RefSeq" id="WP_171648769.1">
    <property type="nucleotide sequence ID" value="NZ_WHOA01000241.1"/>
</dbReference>
<gene>
    <name evidence="2" type="ORF">GC098_34105</name>
</gene>
<protein>
    <recommendedName>
        <fullName evidence="4">Photosynthesis system II assembly factor Ycf48/Hcf136-like domain-containing protein</fullName>
    </recommendedName>
</protein>
<dbReference type="PANTHER" id="PTHR47199:SF2">
    <property type="entry name" value="PHOTOSYSTEM II STABILITY_ASSEMBLY FACTOR HCF136, CHLOROPLASTIC"/>
    <property type="match status" value="1"/>
</dbReference>
<evidence type="ECO:0008006" key="4">
    <source>
        <dbReference type="Google" id="ProtNLM"/>
    </source>
</evidence>
<evidence type="ECO:0000256" key="1">
    <source>
        <dbReference type="SAM" id="SignalP"/>
    </source>
</evidence>
<dbReference type="EMBL" id="WHOA01000241">
    <property type="protein sequence ID" value="NOU76332.1"/>
    <property type="molecule type" value="Genomic_DNA"/>
</dbReference>
<dbReference type="Proteomes" id="UP000616779">
    <property type="component" value="Unassembled WGS sequence"/>
</dbReference>
<dbReference type="CDD" id="cd15482">
    <property type="entry name" value="Sialidase_non-viral"/>
    <property type="match status" value="2"/>
</dbReference>
<keyword evidence="1" id="KW-0732">Signal</keyword>
<sequence length="344" mass="38338">MKALISYNKLVVLLVFLLCTGCFHEEASTPSPNLMTSLTQKRDNGFSVVAGEKIGIQDQVQPVHVTPTKAISFVDELHGYGVASGARDLQFLKSSDGGMTWRALNRLPQTIIPIAISFFDSQTGWLLTSESSDKKSELRLTLDGGQTWEVIAQDLLGFETRGEEPFFRFFDRHQGLIAFQSGKDMMLLRTQDGGLTWSASSRISMPIEEKGVFTFRSAIEGWFIGPSKKDKEVSILYHMTDGETWQETGRLPSFLTPQAISFTDSQNGFILLHASPQSSAKTWQFLRTNNGGETWSQHEFPSTFQPLTASLHLSFPTATSGWLLDARDLWRTTDGGLNWSLLTP</sequence>
<dbReference type="InterPro" id="IPR015943">
    <property type="entry name" value="WD40/YVTN_repeat-like_dom_sf"/>
</dbReference>
<comment type="caution">
    <text evidence="2">The sequence shown here is derived from an EMBL/GenBank/DDBJ whole genome shotgun (WGS) entry which is preliminary data.</text>
</comment>
<evidence type="ECO:0000313" key="3">
    <source>
        <dbReference type="Proteomes" id="UP000616779"/>
    </source>
</evidence>
<name>A0ABX1Y5Z6_9BACL</name>
<reference evidence="2 3" key="1">
    <citation type="submission" date="2019-10" db="EMBL/GenBank/DDBJ databases">
        <title>Description of Paenibacillus terrestris sp. nov.</title>
        <authorList>
            <person name="Carlier A."/>
            <person name="Qi S."/>
        </authorList>
    </citation>
    <scope>NUCLEOTIDE SEQUENCE [LARGE SCALE GENOMIC DNA]</scope>
    <source>
        <strain evidence="2 3">LMG 31458</strain>
    </source>
</reference>
<dbReference type="SUPFAM" id="SSF110296">
    <property type="entry name" value="Oligoxyloglucan reducing end-specific cellobiohydrolase"/>
    <property type="match status" value="1"/>
</dbReference>
<evidence type="ECO:0000313" key="2">
    <source>
        <dbReference type="EMBL" id="NOU76332.1"/>
    </source>
</evidence>
<dbReference type="Gene3D" id="2.130.10.10">
    <property type="entry name" value="YVTN repeat-like/Quinoprotein amine dehydrogenase"/>
    <property type="match status" value="2"/>
</dbReference>
<dbReference type="PANTHER" id="PTHR47199">
    <property type="entry name" value="PHOTOSYSTEM II STABILITY/ASSEMBLY FACTOR HCF136, CHLOROPLASTIC"/>
    <property type="match status" value="1"/>
</dbReference>